<evidence type="ECO:0000313" key="1">
    <source>
        <dbReference type="EMBL" id="QNO17655.1"/>
    </source>
</evidence>
<dbReference type="Proteomes" id="UP000516046">
    <property type="component" value="Chromosome"/>
</dbReference>
<dbReference type="AlphaFoldDB" id="A0A7G9WG43"/>
<reference evidence="1 2" key="1">
    <citation type="submission" date="2020-08" db="EMBL/GenBank/DDBJ databases">
        <authorList>
            <person name="Ren C."/>
            <person name="Gu Y."/>
            <person name="Xu Y."/>
        </authorList>
    </citation>
    <scope>NUCLEOTIDE SEQUENCE [LARGE SCALE GENOMIC DNA]</scope>
    <source>
        <strain evidence="1 2">LBM18003</strain>
    </source>
</reference>
<proteinExistence type="predicted"/>
<keyword evidence="2" id="KW-1185">Reference proteome</keyword>
<dbReference type="EMBL" id="CP060696">
    <property type="protein sequence ID" value="QNO17655.1"/>
    <property type="molecule type" value="Genomic_DNA"/>
</dbReference>
<evidence type="ECO:0000313" key="2">
    <source>
        <dbReference type="Proteomes" id="UP000516046"/>
    </source>
</evidence>
<gene>
    <name evidence="1" type="ORF">H6X83_12100</name>
</gene>
<organism evidence="1 2">
    <name type="scientific">Caproicibacterium amylolyticum</name>
    <dbReference type="NCBI Taxonomy" id="2766537"/>
    <lineage>
        <taxon>Bacteria</taxon>
        <taxon>Bacillati</taxon>
        <taxon>Bacillota</taxon>
        <taxon>Clostridia</taxon>
        <taxon>Eubacteriales</taxon>
        <taxon>Oscillospiraceae</taxon>
        <taxon>Caproicibacterium</taxon>
    </lineage>
</organism>
<accession>A0A7G9WG43</accession>
<protein>
    <submittedName>
        <fullName evidence="1">Uncharacterized protein</fullName>
    </submittedName>
</protein>
<dbReference type="KEGG" id="caml:H6X83_12100"/>
<dbReference type="RefSeq" id="WP_212506718.1">
    <property type="nucleotide sequence ID" value="NZ_CP060696.1"/>
</dbReference>
<sequence length="118" mass="13477">MKIVSEKTWSTKYQIFRTVFYLADFLAKEPLSRFAARLSAIVNFIKGCKLTANSKKGKFYIQKGKKTHTNAMFMRVLAEAVGFEPTRPCGLPDFEPLGKRHGISQNITVHHGKNRRET</sequence>
<name>A0A7G9WG43_9FIRM</name>